<dbReference type="SMART" id="SM00448">
    <property type="entry name" value="REC"/>
    <property type="match status" value="1"/>
</dbReference>
<evidence type="ECO:0000259" key="4">
    <source>
        <dbReference type="PROSITE" id="PS50110"/>
    </source>
</evidence>
<dbReference type="SUPFAM" id="SSF52172">
    <property type="entry name" value="CheY-like"/>
    <property type="match status" value="1"/>
</dbReference>
<dbReference type="InterPro" id="IPR001789">
    <property type="entry name" value="Sig_transdc_resp-reg_receiver"/>
</dbReference>
<keyword evidence="6" id="KW-1185">Reference proteome</keyword>
<dbReference type="RefSeq" id="WP_091229101.1">
    <property type="nucleotide sequence ID" value="NZ_FMKA01000001.1"/>
</dbReference>
<feature type="domain" description="Response regulatory" evidence="4">
    <location>
        <begin position="7"/>
        <end position="122"/>
    </location>
</feature>
<keyword evidence="3" id="KW-0597">Phosphoprotein</keyword>
<organism evidence="5 6">
    <name type="scientific">Anaerobium acetethylicum</name>
    <dbReference type="NCBI Taxonomy" id="1619234"/>
    <lineage>
        <taxon>Bacteria</taxon>
        <taxon>Bacillati</taxon>
        <taxon>Bacillota</taxon>
        <taxon>Clostridia</taxon>
        <taxon>Lachnospirales</taxon>
        <taxon>Lachnospiraceae</taxon>
        <taxon>Anaerobium</taxon>
    </lineage>
</organism>
<evidence type="ECO:0000256" key="3">
    <source>
        <dbReference type="PROSITE-ProRule" id="PRU00169"/>
    </source>
</evidence>
<evidence type="ECO:0000256" key="1">
    <source>
        <dbReference type="ARBA" id="ARBA00018672"/>
    </source>
</evidence>
<gene>
    <name evidence="5" type="ORF">SAMN05421730_1001328</name>
</gene>
<dbReference type="GO" id="GO:0000160">
    <property type="term" value="P:phosphorelay signal transduction system"/>
    <property type="evidence" value="ECO:0007669"/>
    <property type="project" value="InterPro"/>
</dbReference>
<dbReference type="Pfam" id="PF00072">
    <property type="entry name" value="Response_reg"/>
    <property type="match status" value="1"/>
</dbReference>
<feature type="modified residue" description="4-aspartylphosphate" evidence="3">
    <location>
        <position position="57"/>
    </location>
</feature>
<dbReference type="InterPro" id="IPR011006">
    <property type="entry name" value="CheY-like_superfamily"/>
</dbReference>
<dbReference type="STRING" id="1619234.SAMN05421730_1001328"/>
<evidence type="ECO:0000256" key="2">
    <source>
        <dbReference type="ARBA" id="ARBA00024867"/>
    </source>
</evidence>
<protein>
    <recommendedName>
        <fullName evidence="1">Stage 0 sporulation protein A homolog</fullName>
    </recommendedName>
</protein>
<dbReference type="InterPro" id="IPR052048">
    <property type="entry name" value="ST_Response_Regulator"/>
</dbReference>
<evidence type="ECO:0000313" key="6">
    <source>
        <dbReference type="Proteomes" id="UP000199315"/>
    </source>
</evidence>
<evidence type="ECO:0000313" key="5">
    <source>
        <dbReference type="EMBL" id="SCP95117.1"/>
    </source>
</evidence>
<accession>A0A1D3TP49</accession>
<dbReference type="PANTHER" id="PTHR43228:SF1">
    <property type="entry name" value="TWO-COMPONENT RESPONSE REGULATOR ARR22"/>
    <property type="match status" value="1"/>
</dbReference>
<dbReference type="EMBL" id="FMKA01000001">
    <property type="protein sequence ID" value="SCP95117.1"/>
    <property type="molecule type" value="Genomic_DNA"/>
</dbReference>
<sequence length="126" mass="13912">MDFSTIKILITDDSVLARKKLKDYLASLGCQHIYEVSDGQQAIDSYKINKPDLVFLDIIMPVKDGITVVNEILEFDPKARVVMASSVGTQSYLKEALKAGAIDFLQKPLDNELVKKVVLNAIGGQK</sequence>
<dbReference type="PANTHER" id="PTHR43228">
    <property type="entry name" value="TWO-COMPONENT RESPONSE REGULATOR"/>
    <property type="match status" value="1"/>
</dbReference>
<proteinExistence type="predicted"/>
<name>A0A1D3TP49_9FIRM</name>
<dbReference type="Gene3D" id="3.40.50.2300">
    <property type="match status" value="1"/>
</dbReference>
<dbReference type="Proteomes" id="UP000199315">
    <property type="component" value="Unassembled WGS sequence"/>
</dbReference>
<dbReference type="OrthoDB" id="9790669at2"/>
<comment type="function">
    <text evidence="2">May play the central regulatory role in sporulation. It may be an element of the effector pathway responsible for the activation of sporulation genes in response to nutritional stress. Spo0A may act in concert with spo0H (a sigma factor) to control the expression of some genes that are critical to the sporulation process.</text>
</comment>
<dbReference type="AlphaFoldDB" id="A0A1D3TP49"/>
<dbReference type="PROSITE" id="PS50110">
    <property type="entry name" value="RESPONSE_REGULATORY"/>
    <property type="match status" value="1"/>
</dbReference>
<reference evidence="5 6" key="1">
    <citation type="submission" date="2016-09" db="EMBL/GenBank/DDBJ databases">
        <authorList>
            <person name="Capua I."/>
            <person name="De Benedictis P."/>
            <person name="Joannis T."/>
            <person name="Lombin L.H."/>
            <person name="Cattoli G."/>
        </authorList>
    </citation>
    <scope>NUCLEOTIDE SEQUENCE [LARGE SCALE GENOMIC DNA]</scope>
    <source>
        <strain evidence="5 6">GluBS11</strain>
    </source>
</reference>